<dbReference type="Proteomes" id="UP000250043">
    <property type="component" value="Unassembled WGS sequence"/>
</dbReference>
<evidence type="ECO:0000259" key="1">
    <source>
        <dbReference type="Pfam" id="PF03070"/>
    </source>
</evidence>
<accession>A0A8E2AQT9</accession>
<protein>
    <submittedName>
        <fullName evidence="2">Heme oxygenase-like protein</fullName>
    </submittedName>
</protein>
<dbReference type="Pfam" id="PF03070">
    <property type="entry name" value="TENA_THI-4"/>
    <property type="match status" value="1"/>
</dbReference>
<name>A0A8E2AQT9_9APHY</name>
<dbReference type="Gene3D" id="1.20.910.10">
    <property type="entry name" value="Heme oxygenase-like"/>
    <property type="match status" value="1"/>
</dbReference>
<sequence length="299" mass="33515">MAPSAQPLISISPSSAPSSRALRAIHVLNAAAANPKTGPSVDDVNQVADQDVNHWKPGDADPNSSDLVNILIKNNWDIWGEKLLKNKFCQDMATQKQDGSAGYKKVYNGFKWYTVQDYKYCQQLLRYDAERMSKAPSTDDLMQSAQHVYNDLEYAQDTLKTCTGTLDIPEADVNAAETDSASAAYSSFEFSVAERQDWVNSLVAMIPCIQVYYVLGKAILKQKPDTSTVWYANWILPNSGNDAVKSCQKQMNFFKAADSDWHSSQYNMNIFNQTFREACQHEMDFFNFGENPKPIGPDN</sequence>
<dbReference type="PANTHER" id="PTHR43198">
    <property type="entry name" value="BIFUNCTIONAL TH2 PROTEIN"/>
    <property type="match status" value="1"/>
</dbReference>
<reference evidence="2 3" key="1">
    <citation type="submission" date="2016-07" db="EMBL/GenBank/DDBJ databases">
        <title>Draft genome of the white-rot fungus Obba rivulosa 3A-2.</title>
        <authorList>
            <consortium name="DOE Joint Genome Institute"/>
            <person name="Miettinen O."/>
            <person name="Riley R."/>
            <person name="Acob R."/>
            <person name="Barry K."/>
            <person name="Cullen D."/>
            <person name="De Vries R."/>
            <person name="Hainaut M."/>
            <person name="Hatakka A."/>
            <person name="Henrissat B."/>
            <person name="Hilden K."/>
            <person name="Kuo R."/>
            <person name="Labutti K."/>
            <person name="Lipzen A."/>
            <person name="Makela M.R."/>
            <person name="Sandor L."/>
            <person name="Spatafora J.W."/>
            <person name="Grigoriev I.V."/>
            <person name="Hibbett D.S."/>
        </authorList>
    </citation>
    <scope>NUCLEOTIDE SEQUENCE [LARGE SCALE GENOMIC DNA]</scope>
    <source>
        <strain evidence="2 3">3A-2</strain>
    </source>
</reference>
<evidence type="ECO:0000313" key="2">
    <source>
        <dbReference type="EMBL" id="OCH89238.1"/>
    </source>
</evidence>
<dbReference type="EMBL" id="KV722432">
    <property type="protein sequence ID" value="OCH89238.1"/>
    <property type="molecule type" value="Genomic_DNA"/>
</dbReference>
<dbReference type="GO" id="GO:0006772">
    <property type="term" value="P:thiamine metabolic process"/>
    <property type="evidence" value="ECO:0007669"/>
    <property type="project" value="UniProtKB-ARBA"/>
</dbReference>
<dbReference type="OrthoDB" id="2792107at2759"/>
<dbReference type="PANTHER" id="PTHR43198:SF2">
    <property type="entry name" value="SI:CH1073-67J19.1-RELATED"/>
    <property type="match status" value="1"/>
</dbReference>
<dbReference type="InterPro" id="IPR050967">
    <property type="entry name" value="Thiamine_Salvage_TenA"/>
</dbReference>
<keyword evidence="3" id="KW-1185">Reference proteome</keyword>
<organism evidence="2 3">
    <name type="scientific">Obba rivulosa</name>
    <dbReference type="NCBI Taxonomy" id="1052685"/>
    <lineage>
        <taxon>Eukaryota</taxon>
        <taxon>Fungi</taxon>
        <taxon>Dikarya</taxon>
        <taxon>Basidiomycota</taxon>
        <taxon>Agaricomycotina</taxon>
        <taxon>Agaricomycetes</taxon>
        <taxon>Polyporales</taxon>
        <taxon>Gelatoporiaceae</taxon>
        <taxon>Obba</taxon>
    </lineage>
</organism>
<feature type="domain" description="Thiaminase-2/PQQC" evidence="1">
    <location>
        <begin position="110"/>
        <end position="286"/>
    </location>
</feature>
<proteinExistence type="predicted"/>
<dbReference type="AlphaFoldDB" id="A0A8E2AQT9"/>
<dbReference type="SUPFAM" id="SSF48613">
    <property type="entry name" value="Heme oxygenase-like"/>
    <property type="match status" value="1"/>
</dbReference>
<dbReference type="GO" id="GO:0005829">
    <property type="term" value="C:cytosol"/>
    <property type="evidence" value="ECO:0007669"/>
    <property type="project" value="TreeGrafter"/>
</dbReference>
<dbReference type="InterPro" id="IPR004305">
    <property type="entry name" value="Thiaminase-2/PQQC"/>
</dbReference>
<dbReference type="InterPro" id="IPR016084">
    <property type="entry name" value="Haem_Oase-like_multi-hlx"/>
</dbReference>
<gene>
    <name evidence="2" type="ORF">OBBRIDRAFT_888571</name>
</gene>
<dbReference type="CDD" id="cd19359">
    <property type="entry name" value="TenA_C_Bt3146-like"/>
    <property type="match status" value="1"/>
</dbReference>
<evidence type="ECO:0000313" key="3">
    <source>
        <dbReference type="Proteomes" id="UP000250043"/>
    </source>
</evidence>